<dbReference type="PROSITE" id="PS50171">
    <property type="entry name" value="ZF_MATRIN"/>
    <property type="match status" value="1"/>
</dbReference>
<dbReference type="InterPro" id="IPR051421">
    <property type="entry name" value="RNA_Proc_DNA_Dmg_Regulator"/>
</dbReference>
<dbReference type="InterPro" id="IPR000690">
    <property type="entry name" value="Matrin/U1-C_Znf_C2H2"/>
</dbReference>
<keyword evidence="6" id="KW-0539">Nucleus</keyword>
<evidence type="ECO:0000256" key="5">
    <source>
        <dbReference type="ARBA" id="ARBA00022833"/>
    </source>
</evidence>
<evidence type="ECO:0000256" key="4">
    <source>
        <dbReference type="ARBA" id="ARBA00022771"/>
    </source>
</evidence>
<feature type="compositionally biased region" description="Low complexity" evidence="7">
    <location>
        <begin position="390"/>
        <end position="402"/>
    </location>
</feature>
<dbReference type="PROSITE" id="PS00028">
    <property type="entry name" value="ZINC_FINGER_C2H2_1"/>
    <property type="match status" value="1"/>
</dbReference>
<dbReference type="PANTHER" id="PTHR12786">
    <property type="entry name" value="SPLICING FACTOR SF3A-RELATED"/>
    <property type="match status" value="1"/>
</dbReference>
<dbReference type="Gene3D" id="3.30.160.60">
    <property type="entry name" value="Classic Zinc Finger"/>
    <property type="match status" value="1"/>
</dbReference>
<feature type="region of interest" description="Disordered" evidence="7">
    <location>
        <begin position="313"/>
        <end position="335"/>
    </location>
</feature>
<dbReference type="Pfam" id="PF12171">
    <property type="entry name" value="zf-C2H2_jaz"/>
    <property type="match status" value="1"/>
</dbReference>
<feature type="domain" description="Matrin-type" evidence="8">
    <location>
        <begin position="439"/>
        <end position="470"/>
    </location>
</feature>
<dbReference type="OrthoDB" id="2160351at2759"/>
<dbReference type="Proteomes" id="UP000837801">
    <property type="component" value="Unassembled WGS sequence"/>
</dbReference>
<dbReference type="GO" id="GO:0003723">
    <property type="term" value="F:RNA binding"/>
    <property type="evidence" value="ECO:0007669"/>
    <property type="project" value="InterPro"/>
</dbReference>
<dbReference type="SUPFAM" id="SSF57667">
    <property type="entry name" value="beta-beta-alpha zinc fingers"/>
    <property type="match status" value="1"/>
</dbReference>
<dbReference type="InterPro" id="IPR022755">
    <property type="entry name" value="Znf_C2H2_jaz"/>
</dbReference>
<protein>
    <submittedName>
        <fullName evidence="9">Pre-mRNA-splicing factor Prp9p</fullName>
    </submittedName>
</protein>
<dbReference type="Pfam" id="PF11931">
    <property type="entry name" value="SF3a60_Prp9_C"/>
    <property type="match status" value="1"/>
</dbReference>
<dbReference type="GO" id="GO:0008270">
    <property type="term" value="F:zinc ion binding"/>
    <property type="evidence" value="ECO:0007669"/>
    <property type="project" value="UniProtKB-KW"/>
</dbReference>
<dbReference type="InterPro" id="IPR031590">
    <property type="entry name" value="PRP9_N"/>
</dbReference>
<keyword evidence="4" id="KW-0863">Zinc-finger</keyword>
<keyword evidence="5" id="KW-0862">Zinc</keyword>
<dbReference type="AlphaFoldDB" id="A0A9P0QME3"/>
<reference evidence="9" key="1">
    <citation type="submission" date="2022-03" db="EMBL/GenBank/DDBJ databases">
        <authorList>
            <person name="Legras J.-L."/>
            <person name="Devillers H."/>
            <person name="Grondin C."/>
        </authorList>
    </citation>
    <scope>NUCLEOTIDE SEQUENCE</scope>
    <source>
        <strain evidence="9">CLIB 1423</strain>
    </source>
</reference>
<evidence type="ECO:0000256" key="2">
    <source>
        <dbReference type="ARBA" id="ARBA00008776"/>
    </source>
</evidence>
<dbReference type="Pfam" id="PF16958">
    <property type="entry name" value="PRP9_N"/>
    <property type="match status" value="1"/>
</dbReference>
<dbReference type="PANTHER" id="PTHR12786:SF2">
    <property type="entry name" value="SPLICING FACTOR 3A SUBUNIT 3"/>
    <property type="match status" value="1"/>
</dbReference>
<dbReference type="SMART" id="SM00451">
    <property type="entry name" value="ZnF_U1"/>
    <property type="match status" value="2"/>
</dbReference>
<gene>
    <name evidence="9" type="ORF">CLIB1423_03S01662</name>
</gene>
<name>A0A9P0QME3_9ASCO</name>
<evidence type="ECO:0000313" key="10">
    <source>
        <dbReference type="Proteomes" id="UP000837801"/>
    </source>
</evidence>
<dbReference type="InterPro" id="IPR024598">
    <property type="entry name" value="SF3a60/Prp9_C"/>
</dbReference>
<evidence type="ECO:0000313" key="9">
    <source>
        <dbReference type="EMBL" id="CAH2351233.1"/>
    </source>
</evidence>
<feature type="compositionally biased region" description="Polar residues" evidence="7">
    <location>
        <begin position="325"/>
        <end position="335"/>
    </location>
</feature>
<keyword evidence="10" id="KW-1185">Reference proteome</keyword>
<feature type="region of interest" description="Disordered" evidence="7">
    <location>
        <begin position="375"/>
        <end position="418"/>
    </location>
</feature>
<dbReference type="GO" id="GO:0005681">
    <property type="term" value="C:spliceosomal complex"/>
    <property type="evidence" value="ECO:0007669"/>
    <property type="project" value="InterPro"/>
</dbReference>
<comment type="similarity">
    <text evidence="2">Belongs to the SF3A3 family.</text>
</comment>
<evidence type="ECO:0000256" key="6">
    <source>
        <dbReference type="ARBA" id="ARBA00023242"/>
    </source>
</evidence>
<dbReference type="InterPro" id="IPR013087">
    <property type="entry name" value="Znf_C2H2_type"/>
</dbReference>
<comment type="caution">
    <text evidence="9">The sequence shown here is derived from an EMBL/GenBank/DDBJ whole genome shotgun (WGS) entry which is preliminary data.</text>
</comment>
<keyword evidence="3" id="KW-0479">Metal-binding</keyword>
<evidence type="ECO:0000259" key="8">
    <source>
        <dbReference type="PROSITE" id="PS50171"/>
    </source>
</evidence>
<dbReference type="Pfam" id="PF16837">
    <property type="entry name" value="SF3A3"/>
    <property type="match status" value="1"/>
</dbReference>
<proteinExistence type="inferred from homology"/>
<accession>A0A9P0QME3</accession>
<sequence length="536" mass="61501">MASVIETERSILEELEVIENALSKRFKRNPNLLPSSALAPVKLMQTGSTSKKRPFREVILQQHEVKFFVERYKELASSIINSGKEKVLDEQLVKLRDPSHNFQEFDKMFASIKEQHDLYDNQQQLHNRNLPVVTDDVAHMYEMFSSRPDDNDSIVKRAKRKHILSKAASHIDLRSTFSEEEEYGKSLYLVPFFETYKNLVENSTISYVEYLSLYDVVPYSAISNRKLYAKYLDELLAYQLDFIRRSRPFEDIVLSEIQNIKIETAGVEATDSKVEAVADGSTNEKGEIFCLACDKWFAKESVYKGHLTGKKHIKNSKRSTEESSQEGPSQEKSVSLTEQKIRFLGKYLKRERECAINSVERKANSTERERLLEIAAARDEESQLTDIESGNDSNSDNDSGANSDDDDDDANGFKNLPVGADGQPMPFWLYKLQGYHKSYNCEVCGDITYKGRVVFSKHFTGLKHQQGLKMLGVNDESLPLFKNITKIDEAIELWRRIKRTTRIREGDTENAIEVEDADGNVMSKKDYEELKRQGLL</sequence>
<evidence type="ECO:0000256" key="3">
    <source>
        <dbReference type="ARBA" id="ARBA00022723"/>
    </source>
</evidence>
<dbReference type="GO" id="GO:0000398">
    <property type="term" value="P:mRNA splicing, via spliceosome"/>
    <property type="evidence" value="ECO:0007669"/>
    <property type="project" value="InterPro"/>
</dbReference>
<dbReference type="InterPro" id="IPR003604">
    <property type="entry name" value="Matrin/U1-like-C_Znf_C2H2"/>
</dbReference>
<evidence type="ECO:0000256" key="1">
    <source>
        <dbReference type="ARBA" id="ARBA00004123"/>
    </source>
</evidence>
<dbReference type="InterPro" id="IPR031774">
    <property type="entry name" value="SF3A3_dom"/>
</dbReference>
<evidence type="ECO:0000256" key="7">
    <source>
        <dbReference type="SAM" id="MobiDB-lite"/>
    </source>
</evidence>
<dbReference type="InterPro" id="IPR036236">
    <property type="entry name" value="Znf_C2H2_sf"/>
</dbReference>
<organism evidence="9 10">
    <name type="scientific">[Candida] railenensis</name>
    <dbReference type="NCBI Taxonomy" id="45579"/>
    <lineage>
        <taxon>Eukaryota</taxon>
        <taxon>Fungi</taxon>
        <taxon>Dikarya</taxon>
        <taxon>Ascomycota</taxon>
        <taxon>Saccharomycotina</taxon>
        <taxon>Pichiomycetes</taxon>
        <taxon>Debaryomycetaceae</taxon>
        <taxon>Kurtzmaniella</taxon>
    </lineage>
</organism>
<dbReference type="EMBL" id="CAKXYY010000003">
    <property type="protein sequence ID" value="CAH2351233.1"/>
    <property type="molecule type" value="Genomic_DNA"/>
</dbReference>
<comment type="subcellular location">
    <subcellularLocation>
        <location evidence="1">Nucleus</location>
    </subcellularLocation>
</comment>